<dbReference type="AlphaFoldDB" id="A0A0S2K0I0"/>
<dbReference type="InterPro" id="IPR046866">
    <property type="entry name" value="FapA_N"/>
</dbReference>
<protein>
    <submittedName>
        <fullName evidence="2">Putative polymerase</fullName>
    </submittedName>
</protein>
<dbReference type="STRING" id="161398.PP2015_1274"/>
<dbReference type="InterPro" id="IPR005646">
    <property type="entry name" value="FapA"/>
</dbReference>
<dbReference type="Gene3D" id="2.160.20.70">
    <property type="match status" value="1"/>
</dbReference>
<dbReference type="EMBL" id="CP013187">
    <property type="protein sequence ID" value="ALO41787.1"/>
    <property type="molecule type" value="Genomic_DNA"/>
</dbReference>
<dbReference type="SUPFAM" id="SSF63848">
    <property type="entry name" value="Cell-division inhibitor MinC, C-terminal domain"/>
    <property type="match status" value="1"/>
</dbReference>
<dbReference type="InterPro" id="IPR036145">
    <property type="entry name" value="MinC_C_sf"/>
</dbReference>
<proteinExistence type="predicted"/>
<organism evidence="2 3">
    <name type="scientific">Pseudoalteromonas phenolica</name>
    <dbReference type="NCBI Taxonomy" id="161398"/>
    <lineage>
        <taxon>Bacteria</taxon>
        <taxon>Pseudomonadati</taxon>
        <taxon>Pseudomonadota</taxon>
        <taxon>Gammaproteobacteria</taxon>
        <taxon>Alteromonadales</taxon>
        <taxon>Pseudoalteromonadaceae</taxon>
        <taxon>Pseudoalteromonas</taxon>
    </lineage>
</organism>
<evidence type="ECO:0000259" key="1">
    <source>
        <dbReference type="Pfam" id="PF20250"/>
    </source>
</evidence>
<feature type="domain" description="Flagellar Assembly Protein A N-terminal region" evidence="1">
    <location>
        <begin position="75"/>
        <end position="251"/>
    </location>
</feature>
<dbReference type="Pfam" id="PF20250">
    <property type="entry name" value="FapA_N"/>
    <property type="match status" value="1"/>
</dbReference>
<dbReference type="PANTHER" id="PTHR38032">
    <property type="entry name" value="POLYMERASE-RELATED"/>
    <property type="match status" value="1"/>
</dbReference>
<keyword evidence="3" id="KW-1185">Reference proteome</keyword>
<evidence type="ECO:0000313" key="3">
    <source>
        <dbReference type="Proteomes" id="UP000061457"/>
    </source>
</evidence>
<dbReference type="RefSeq" id="WP_058029493.1">
    <property type="nucleotide sequence ID" value="NZ_CP013187.1"/>
</dbReference>
<sequence length="543" mass="59350">MSLFRFDEGDGYVYLLSHPIESGFPASASQLLELIEQSSYADFEVIHANIGKLFSSGDDYGKDSLVVAKAIDASIMIKVDESNMMANAQVTTACGGKIISLDDAKAALQKAGVVKGVNRDALEQCLGQQFEQPPGAQYSAIVAHGQRAKDGTDARFVRLCMTAQDRVLSPQEKDGGKVDMRDLGAIITVKPGSPLMKRIPATEGSQGYSVFGDVIEAKPGKNFAIEVLEGTKISDKDPNLLIADAKGVPVALPRGMRVDDVLCYNDVDVTTGHIEFDGSIIISGDVKDGMKVKATGDITVLGFVESADLQSENAITIVQGAVGRKVTEELDFSCFIKAKRSISIGYAQYVHIETEQDLLIEKQALHCNLSSRRLIRVGKGDTPRGKLIGGKVLNALRIETGELGAPSGTKTHIAIAQSFHELKEKQTEFKLFEKRLADKAVALTRAKMKASKAPDTPQRAAYINKLLANEKQLNVHYQRNQRNLKLVQQKLRRLLMSSRVKVNELMHPGIEVTIARDSKQFTRIYPPHLVKLDEGKITQQFLS</sequence>
<accession>A0A0S2K0I0</accession>
<dbReference type="KEGG" id="pphe:PP2015_1274"/>
<dbReference type="PANTHER" id="PTHR38032:SF1">
    <property type="entry name" value="RNA-BINDING PROTEIN KHPB N-TERMINAL DOMAIN-CONTAINING PROTEIN"/>
    <property type="match status" value="1"/>
</dbReference>
<dbReference type="InterPro" id="IPR046865">
    <property type="entry name" value="FapA_b_solenoid"/>
</dbReference>
<dbReference type="Proteomes" id="UP000061457">
    <property type="component" value="Chromosome I"/>
</dbReference>
<gene>
    <name evidence="2" type="ORF">PP2015_1274</name>
</gene>
<dbReference type="InterPro" id="IPR016098">
    <property type="entry name" value="CAP/MinC_C"/>
</dbReference>
<reference evidence="2 3" key="1">
    <citation type="submission" date="2015-11" db="EMBL/GenBank/DDBJ databases">
        <authorList>
            <person name="Zhang Y."/>
            <person name="Guo Z."/>
        </authorList>
    </citation>
    <scope>NUCLEOTIDE SEQUENCE [LARGE SCALE GENOMIC DNA]</scope>
    <source>
        <strain evidence="2 3">KCTC 12086</strain>
    </source>
</reference>
<evidence type="ECO:0000313" key="2">
    <source>
        <dbReference type="EMBL" id="ALO41787.1"/>
    </source>
</evidence>
<name>A0A0S2K0I0_9GAMM</name>
<dbReference type="OrthoDB" id="9809061at2"/>
<dbReference type="PATRIC" id="fig|161398.10.peg.1299"/>
<dbReference type="GO" id="GO:0000902">
    <property type="term" value="P:cell morphogenesis"/>
    <property type="evidence" value="ECO:0007669"/>
    <property type="project" value="InterPro"/>
</dbReference>
<dbReference type="Pfam" id="PF03961">
    <property type="entry name" value="FapA"/>
    <property type="match status" value="1"/>
</dbReference>